<dbReference type="Proteomes" id="UP000606974">
    <property type="component" value="Unassembled WGS sequence"/>
</dbReference>
<evidence type="ECO:0000313" key="3">
    <source>
        <dbReference type="Proteomes" id="UP000606974"/>
    </source>
</evidence>
<evidence type="ECO:0008006" key="4">
    <source>
        <dbReference type="Google" id="ProtNLM"/>
    </source>
</evidence>
<protein>
    <recommendedName>
        <fullName evidence="4">DUF833 domain-containing protein</fullName>
    </recommendedName>
</protein>
<dbReference type="Pfam" id="PF05742">
    <property type="entry name" value="TANGO2"/>
    <property type="match status" value="1"/>
</dbReference>
<name>A0A8H7AQ62_9EURO</name>
<dbReference type="GO" id="GO:0007030">
    <property type="term" value="P:Golgi organization"/>
    <property type="evidence" value="ECO:0007669"/>
    <property type="project" value="TreeGrafter"/>
</dbReference>
<dbReference type="GO" id="GO:0005794">
    <property type="term" value="C:Golgi apparatus"/>
    <property type="evidence" value="ECO:0007669"/>
    <property type="project" value="TreeGrafter"/>
</dbReference>
<organism evidence="2 3">
    <name type="scientific">Endocarpon pusillum</name>
    <dbReference type="NCBI Taxonomy" id="364733"/>
    <lineage>
        <taxon>Eukaryota</taxon>
        <taxon>Fungi</taxon>
        <taxon>Dikarya</taxon>
        <taxon>Ascomycota</taxon>
        <taxon>Pezizomycotina</taxon>
        <taxon>Eurotiomycetes</taxon>
        <taxon>Chaetothyriomycetidae</taxon>
        <taxon>Verrucariales</taxon>
        <taxon>Verrucariaceae</taxon>
        <taxon>Endocarpon</taxon>
    </lineage>
</organism>
<dbReference type="AlphaFoldDB" id="A0A8H7AQ62"/>
<keyword evidence="3" id="KW-1185">Reference proteome</keyword>
<proteinExistence type="predicted"/>
<dbReference type="OrthoDB" id="191601at2759"/>
<dbReference type="InterPro" id="IPR008551">
    <property type="entry name" value="TANGO2"/>
</dbReference>
<accession>A0A8H7AQ62</accession>
<dbReference type="PANTHER" id="PTHR17985">
    <property type="entry name" value="SER/THR-RICH PROTEIN T10 IN DGCR REGION"/>
    <property type="match status" value="1"/>
</dbReference>
<reference evidence="2" key="1">
    <citation type="submission" date="2020-02" db="EMBL/GenBank/DDBJ databases">
        <authorList>
            <person name="Palmer J.M."/>
        </authorList>
    </citation>
    <scope>NUCLEOTIDE SEQUENCE</scope>
    <source>
        <strain evidence="2">EPUS1.4</strain>
        <tissue evidence="2">Thallus</tissue>
    </source>
</reference>
<dbReference type="PANTHER" id="PTHR17985:SF8">
    <property type="entry name" value="TRANSPORT AND GOLGI ORGANIZATION PROTEIN 2 HOMOLOG"/>
    <property type="match status" value="1"/>
</dbReference>
<dbReference type="EMBL" id="JAACFV010000019">
    <property type="protein sequence ID" value="KAF7511504.1"/>
    <property type="molecule type" value="Genomic_DNA"/>
</dbReference>
<gene>
    <name evidence="2" type="ORF">GJ744_004092</name>
</gene>
<evidence type="ECO:0000313" key="2">
    <source>
        <dbReference type="EMBL" id="KAF7511504.1"/>
    </source>
</evidence>
<sequence>MCIALISTAHPSYSLILIDNRDEFLNRPTAPASWWPEPHSQVLAGRDLLRSVHGTWLGVTRQGRIAVLTNFREQGPPPQGAVSRGAIIRAFLTDNHESTAAFVAEMVASGVSRDAGGFSLVCGNIGEPLAVISNRAATEAEIPWIQPDTAQTVGLSNAAFGDRGWKKVTDGERMLRDAVSKSVESDENEQDFMKRLLRLLSTDTLPRLEEDGDLETYIAQLRNTIFVPLIGRRTELHADEIAAAARKEKATVVTHSEQALGVSGLYGTQKQSIVLVNNSGNVRFFERTLHDGDGRSIPTGQGDADFSFQIER</sequence>
<dbReference type="GO" id="GO:0009306">
    <property type="term" value="P:protein secretion"/>
    <property type="evidence" value="ECO:0007669"/>
    <property type="project" value="TreeGrafter"/>
</dbReference>
<comment type="caution">
    <text evidence="2">The sequence shown here is derived from an EMBL/GenBank/DDBJ whole genome shotgun (WGS) entry which is preliminary data.</text>
</comment>
<feature type="region of interest" description="Disordered" evidence="1">
    <location>
        <begin position="293"/>
        <end position="312"/>
    </location>
</feature>
<evidence type="ECO:0000256" key="1">
    <source>
        <dbReference type="SAM" id="MobiDB-lite"/>
    </source>
</evidence>